<dbReference type="Proteomes" id="UP000233524">
    <property type="component" value="Unassembled WGS sequence"/>
</dbReference>
<keyword evidence="1" id="KW-0812">Transmembrane</keyword>
<comment type="caution">
    <text evidence="3">The sequence shown here is derived from an EMBL/GenBank/DDBJ whole genome shotgun (WGS) entry which is preliminary data.</text>
</comment>
<gene>
    <name evidence="3" type="ORF">jhhlp_003825</name>
</gene>
<accession>A0A2N3N9W8</accession>
<feature type="transmembrane region" description="Helical" evidence="1">
    <location>
        <begin position="12"/>
        <end position="32"/>
    </location>
</feature>
<dbReference type="AlphaFoldDB" id="A0A2N3N9W8"/>
<feature type="transmembrane region" description="Helical" evidence="1">
    <location>
        <begin position="52"/>
        <end position="74"/>
    </location>
</feature>
<dbReference type="VEuPathDB" id="FungiDB:jhhlp_003825"/>
<dbReference type="PANTHER" id="PTHR37019">
    <property type="entry name" value="CHROMOSOME 1, WHOLE GENOME SHOTGUN SEQUENCE"/>
    <property type="match status" value="1"/>
</dbReference>
<dbReference type="OrthoDB" id="2937326at2759"/>
<dbReference type="PANTHER" id="PTHR37019:SF2">
    <property type="entry name" value="EXPERA DOMAIN-CONTAINING PROTEIN"/>
    <property type="match status" value="1"/>
</dbReference>
<reference evidence="3 4" key="1">
    <citation type="journal article" date="2017" name="G3 (Bethesda)">
        <title>First Draft Genome Sequence of the Pathogenic Fungus Lomentospora prolificans (Formerly Scedosporium prolificans).</title>
        <authorList>
            <person name="Luo R."/>
            <person name="Zimin A."/>
            <person name="Workman R."/>
            <person name="Fan Y."/>
            <person name="Pertea G."/>
            <person name="Grossman N."/>
            <person name="Wear M.P."/>
            <person name="Jia B."/>
            <person name="Miller H."/>
            <person name="Casadevall A."/>
            <person name="Timp W."/>
            <person name="Zhang S.X."/>
            <person name="Salzberg S.L."/>
        </authorList>
    </citation>
    <scope>NUCLEOTIDE SEQUENCE [LARGE SCALE GENOMIC DNA]</scope>
    <source>
        <strain evidence="3 4">JHH-5317</strain>
    </source>
</reference>
<keyword evidence="4" id="KW-1185">Reference proteome</keyword>
<keyword evidence="1" id="KW-1133">Transmembrane helix</keyword>
<protein>
    <recommendedName>
        <fullName evidence="2">DUF7704 domain-containing protein</fullName>
    </recommendedName>
</protein>
<feature type="transmembrane region" description="Helical" evidence="1">
    <location>
        <begin position="86"/>
        <end position="104"/>
    </location>
</feature>
<evidence type="ECO:0000313" key="3">
    <source>
        <dbReference type="EMBL" id="PKS09211.1"/>
    </source>
</evidence>
<sequence>MASALPPFPRVVFTILEPISLIGGFLGAVYSPDWFIAEQIPSAVQVPASDNSRLITLQLGNLYLLLCMVGVGVLSATTEIKVVRNYLCALWIADIGHIALTWYALGNGYFMDVSKWNAMTWGNIGATAFLFMTRTAYFLGIFGAGEAGSPLSKKLN</sequence>
<dbReference type="Pfam" id="PF24803">
    <property type="entry name" value="DUF7704"/>
    <property type="match status" value="1"/>
</dbReference>
<dbReference type="STRING" id="41688.A0A2N3N9W8"/>
<proteinExistence type="predicted"/>
<feature type="transmembrane region" description="Helical" evidence="1">
    <location>
        <begin position="124"/>
        <end position="144"/>
    </location>
</feature>
<organism evidence="3 4">
    <name type="scientific">Lomentospora prolificans</name>
    <dbReference type="NCBI Taxonomy" id="41688"/>
    <lineage>
        <taxon>Eukaryota</taxon>
        <taxon>Fungi</taxon>
        <taxon>Dikarya</taxon>
        <taxon>Ascomycota</taxon>
        <taxon>Pezizomycotina</taxon>
        <taxon>Sordariomycetes</taxon>
        <taxon>Hypocreomycetidae</taxon>
        <taxon>Microascales</taxon>
        <taxon>Microascaceae</taxon>
        <taxon>Lomentospora</taxon>
    </lineage>
</organism>
<keyword evidence="1" id="KW-0472">Membrane</keyword>
<evidence type="ECO:0000313" key="4">
    <source>
        <dbReference type="Proteomes" id="UP000233524"/>
    </source>
</evidence>
<evidence type="ECO:0000256" key="1">
    <source>
        <dbReference type="SAM" id="Phobius"/>
    </source>
</evidence>
<dbReference type="InterPro" id="IPR056121">
    <property type="entry name" value="DUF7704"/>
</dbReference>
<name>A0A2N3N9W8_9PEZI</name>
<dbReference type="InParanoid" id="A0A2N3N9W8"/>
<feature type="domain" description="DUF7704" evidence="2">
    <location>
        <begin position="2"/>
        <end position="143"/>
    </location>
</feature>
<evidence type="ECO:0000259" key="2">
    <source>
        <dbReference type="Pfam" id="PF24803"/>
    </source>
</evidence>
<dbReference type="EMBL" id="NLAX01000010">
    <property type="protein sequence ID" value="PKS09211.1"/>
    <property type="molecule type" value="Genomic_DNA"/>
</dbReference>